<evidence type="ECO:0000313" key="6">
    <source>
        <dbReference type="Proteomes" id="UP000887540"/>
    </source>
</evidence>
<dbReference type="InterPro" id="IPR008758">
    <property type="entry name" value="Peptidase_S28"/>
</dbReference>
<dbReference type="AlphaFoldDB" id="A0A914DIW4"/>
<keyword evidence="3" id="KW-0732">Signal</keyword>
<evidence type="ECO:0000256" key="3">
    <source>
        <dbReference type="ARBA" id="ARBA00022729"/>
    </source>
</evidence>
<organism evidence="6 7">
    <name type="scientific">Acrobeloides nanus</name>
    <dbReference type="NCBI Taxonomy" id="290746"/>
    <lineage>
        <taxon>Eukaryota</taxon>
        <taxon>Metazoa</taxon>
        <taxon>Ecdysozoa</taxon>
        <taxon>Nematoda</taxon>
        <taxon>Chromadorea</taxon>
        <taxon>Rhabditida</taxon>
        <taxon>Tylenchina</taxon>
        <taxon>Cephalobomorpha</taxon>
        <taxon>Cephaloboidea</taxon>
        <taxon>Cephalobidae</taxon>
        <taxon>Acrobeloides</taxon>
    </lineage>
</organism>
<evidence type="ECO:0000313" key="7">
    <source>
        <dbReference type="WBParaSite" id="ACRNAN_scaffold2835.g14632.t1"/>
    </source>
</evidence>
<evidence type="ECO:0000256" key="1">
    <source>
        <dbReference type="ARBA" id="ARBA00011079"/>
    </source>
</evidence>
<dbReference type="WBParaSite" id="ACRNAN_scaffold2835.g14632.t1">
    <property type="protein sequence ID" value="ACRNAN_scaffold2835.g14632.t1"/>
    <property type="gene ID" value="ACRNAN_scaffold2835.g14632"/>
</dbReference>
<dbReference type="GO" id="GO:0008239">
    <property type="term" value="F:dipeptidyl-peptidase activity"/>
    <property type="evidence" value="ECO:0007669"/>
    <property type="project" value="TreeGrafter"/>
</dbReference>
<dbReference type="GO" id="GO:0070008">
    <property type="term" value="F:serine-type exopeptidase activity"/>
    <property type="evidence" value="ECO:0007669"/>
    <property type="project" value="InterPro"/>
</dbReference>
<comment type="similarity">
    <text evidence="1">Belongs to the peptidase S28 family.</text>
</comment>
<dbReference type="PANTHER" id="PTHR11010:SF101">
    <property type="entry name" value="SERINE PROTEASE F56F10.1-RELATED"/>
    <property type="match status" value="1"/>
</dbReference>
<proteinExistence type="inferred from homology"/>
<dbReference type="Pfam" id="PF05577">
    <property type="entry name" value="Peptidase_S28"/>
    <property type="match status" value="1"/>
</dbReference>
<evidence type="ECO:0000256" key="2">
    <source>
        <dbReference type="ARBA" id="ARBA00022670"/>
    </source>
</evidence>
<dbReference type="PANTHER" id="PTHR11010">
    <property type="entry name" value="PROTEASE S28 PRO-X CARBOXYPEPTIDASE-RELATED"/>
    <property type="match status" value="1"/>
</dbReference>
<dbReference type="InterPro" id="IPR042269">
    <property type="entry name" value="Ser_carbopepase_S28_SKS"/>
</dbReference>
<sequence length="356" mass="40627">MAELILGHDSVADCNVNPTKYGVNILNFTQPLDHFDPNNKVKWQQQVQWKNSTFKPNAEGDVVFLLIGGTEPAPLPWMCFMNFTWTKLAEEHNAFMFQLEHRYFGNSIPTPNMSVQNLAWLTTDQALADINAFIPEMNKMFNFNKPKWVAFGGAYTGTLAALLRVVYPNITNGNVASSAPIWAKLDFWEYAQKMEEVILWESQMNANNAECYNETNAAFAYMRSAVYFEKGREELNSVFNITPPLGKNFTTIDLDVINFLTTILDPFIRITLYTYVNLDEATINSTGLNVNNLCSKMVDQSKNYTQRLYDVYNWESQWDSDVNPTFLDNDYWDGIAPIQNISFTGGNVIIVFLGSF</sequence>
<evidence type="ECO:0000256" key="5">
    <source>
        <dbReference type="ARBA" id="ARBA00023180"/>
    </source>
</evidence>
<dbReference type="GO" id="GO:0006508">
    <property type="term" value="P:proteolysis"/>
    <property type="evidence" value="ECO:0007669"/>
    <property type="project" value="UniProtKB-KW"/>
</dbReference>
<dbReference type="Gene3D" id="1.20.120.980">
    <property type="entry name" value="Serine carboxypeptidase S28, SKS domain"/>
    <property type="match status" value="1"/>
</dbReference>
<name>A0A914DIW4_9BILA</name>
<dbReference type="Proteomes" id="UP000887540">
    <property type="component" value="Unplaced"/>
</dbReference>
<keyword evidence="5" id="KW-0325">Glycoprotein</keyword>
<evidence type="ECO:0000256" key="4">
    <source>
        <dbReference type="ARBA" id="ARBA00022801"/>
    </source>
</evidence>
<keyword evidence="6" id="KW-1185">Reference proteome</keyword>
<accession>A0A914DIW4</accession>
<protein>
    <submittedName>
        <fullName evidence="7">Uncharacterized protein</fullName>
    </submittedName>
</protein>
<dbReference type="Gene3D" id="3.40.50.1820">
    <property type="entry name" value="alpha/beta hydrolase"/>
    <property type="match status" value="1"/>
</dbReference>
<dbReference type="SUPFAM" id="SSF53474">
    <property type="entry name" value="alpha/beta-Hydrolases"/>
    <property type="match status" value="1"/>
</dbReference>
<keyword evidence="2" id="KW-0645">Protease</keyword>
<dbReference type="InterPro" id="IPR029058">
    <property type="entry name" value="AB_hydrolase_fold"/>
</dbReference>
<reference evidence="7" key="1">
    <citation type="submission" date="2022-11" db="UniProtKB">
        <authorList>
            <consortium name="WormBaseParasite"/>
        </authorList>
    </citation>
    <scope>IDENTIFICATION</scope>
</reference>
<keyword evidence="4" id="KW-0378">Hydrolase</keyword>